<dbReference type="GO" id="GO:0005886">
    <property type="term" value="C:plasma membrane"/>
    <property type="evidence" value="ECO:0007669"/>
    <property type="project" value="UniProtKB-SubCell"/>
</dbReference>
<name>A0A0W0R4W4_9GAMM</name>
<evidence type="ECO:0000256" key="3">
    <source>
        <dbReference type="ARBA" id="ARBA00022692"/>
    </source>
</evidence>
<comment type="subcellular location">
    <subcellularLocation>
        <location evidence="1">Cell membrane</location>
        <topology evidence="1">Multi-pass membrane protein</topology>
    </subcellularLocation>
</comment>
<evidence type="ECO:0000256" key="2">
    <source>
        <dbReference type="ARBA" id="ARBA00022475"/>
    </source>
</evidence>
<dbReference type="Proteomes" id="UP000054859">
    <property type="component" value="Unassembled WGS sequence"/>
</dbReference>
<keyword evidence="2" id="KW-1003">Cell membrane</keyword>
<dbReference type="Pfam" id="PF02706">
    <property type="entry name" value="Wzz"/>
    <property type="match status" value="1"/>
</dbReference>
<proteinExistence type="predicted"/>
<dbReference type="PATRIC" id="fig|45056.6.peg.773"/>
<evidence type="ECO:0000256" key="1">
    <source>
        <dbReference type="ARBA" id="ARBA00004651"/>
    </source>
</evidence>
<gene>
    <name evidence="8" type="primary">wzzB</name>
    <name evidence="8" type="ORF">Lade_0749</name>
</gene>
<comment type="caution">
    <text evidence="8">The sequence shown here is derived from an EMBL/GenBank/DDBJ whole genome shotgun (WGS) entry which is preliminary data.</text>
</comment>
<dbReference type="OrthoDB" id="8113255at2"/>
<dbReference type="RefSeq" id="WP_058461796.1">
    <property type="nucleotide sequence ID" value="NZ_CAAAHS010000005.1"/>
</dbReference>
<dbReference type="PANTHER" id="PTHR32309">
    <property type="entry name" value="TYROSINE-PROTEIN KINASE"/>
    <property type="match status" value="1"/>
</dbReference>
<evidence type="ECO:0000313" key="9">
    <source>
        <dbReference type="Proteomes" id="UP000054859"/>
    </source>
</evidence>
<feature type="transmembrane region" description="Helical" evidence="6">
    <location>
        <begin position="322"/>
        <end position="342"/>
    </location>
</feature>
<dbReference type="STRING" id="45056.Lade_0749"/>
<keyword evidence="5 6" id="KW-0472">Membrane</keyword>
<organism evidence="8 9">
    <name type="scientific">Legionella adelaidensis</name>
    <dbReference type="NCBI Taxonomy" id="45056"/>
    <lineage>
        <taxon>Bacteria</taxon>
        <taxon>Pseudomonadati</taxon>
        <taxon>Pseudomonadota</taxon>
        <taxon>Gammaproteobacteria</taxon>
        <taxon>Legionellales</taxon>
        <taxon>Legionellaceae</taxon>
        <taxon>Legionella</taxon>
    </lineage>
</organism>
<dbReference type="AlphaFoldDB" id="A0A0W0R4W4"/>
<dbReference type="InterPro" id="IPR050445">
    <property type="entry name" value="Bact_polysacc_biosynth/exp"/>
</dbReference>
<reference evidence="8 9" key="1">
    <citation type="submission" date="2015-11" db="EMBL/GenBank/DDBJ databases">
        <title>Identification of large and diverse effector repertoires of 38 Legionella species.</title>
        <authorList>
            <person name="Burstein D."/>
            <person name="Amaro F."/>
            <person name="Zusman T."/>
            <person name="Lifshitz Z."/>
            <person name="Cohen O."/>
            <person name="Gilbert J.A."/>
            <person name="Pupko T."/>
            <person name="Shuman H.A."/>
            <person name="Segal G."/>
        </authorList>
    </citation>
    <scope>NUCLEOTIDE SEQUENCE [LARGE SCALE GENOMIC DNA]</scope>
    <source>
        <strain evidence="8 9">1762-AUS-E</strain>
    </source>
</reference>
<evidence type="ECO:0000256" key="6">
    <source>
        <dbReference type="SAM" id="Phobius"/>
    </source>
</evidence>
<dbReference type="SUPFAM" id="SSF160355">
    <property type="entry name" value="Bacterial polysaccharide co-polymerase-like"/>
    <property type="match status" value="1"/>
</dbReference>
<dbReference type="Gene3D" id="3.30.1890.10">
    <property type="entry name" value="FepE-like"/>
    <property type="match status" value="1"/>
</dbReference>
<evidence type="ECO:0000256" key="4">
    <source>
        <dbReference type="ARBA" id="ARBA00022989"/>
    </source>
</evidence>
<evidence type="ECO:0000259" key="7">
    <source>
        <dbReference type="Pfam" id="PF02706"/>
    </source>
</evidence>
<feature type="domain" description="Polysaccharide chain length determinant N-terminal" evidence="7">
    <location>
        <begin position="16"/>
        <end position="87"/>
    </location>
</feature>
<feature type="transmembrane region" description="Helical" evidence="6">
    <location>
        <begin position="31"/>
        <end position="50"/>
    </location>
</feature>
<keyword evidence="4 6" id="KW-1133">Transmembrane helix</keyword>
<protein>
    <submittedName>
        <fullName evidence="8">Chain length determinant protein</fullName>
    </submittedName>
</protein>
<dbReference type="InterPro" id="IPR003856">
    <property type="entry name" value="LPS_length_determ_N"/>
</dbReference>
<dbReference type="GO" id="GO:0004713">
    <property type="term" value="F:protein tyrosine kinase activity"/>
    <property type="evidence" value="ECO:0007669"/>
    <property type="project" value="TreeGrafter"/>
</dbReference>
<evidence type="ECO:0000256" key="5">
    <source>
        <dbReference type="ARBA" id="ARBA00023136"/>
    </source>
</evidence>
<evidence type="ECO:0000313" key="8">
    <source>
        <dbReference type="EMBL" id="KTC66091.1"/>
    </source>
</evidence>
<accession>A0A0W0R4W4</accession>
<keyword evidence="9" id="KW-1185">Reference proteome</keyword>
<keyword evidence="3 6" id="KW-0812">Transmembrane</keyword>
<sequence>MNQLANINANTSVQKEIDIIDFISILWVQRWIIVTTCVFFVCLGLFYIGITKPIYEAKAYILPPDVNDISVLNQSWPALEDKQEEKQYTPGDVYGLFQQNLLGEYTKREFFTKIFLPSVKSKKNLSTDALYHRMNGIISVKEIPKSDPKKYVATVRKESPAEAATWLEQYLNMANENTKIKLLKIIRSQVDNQIYNLKLQINIAKELGQKERKDRIVQLKEAINIAKAINLNESIQLSQNSQLGDSLSDSSLLYQRGSRVLEAELNNLNQRNSDIPFLNKVREIQGKLKIYKNISINPKDFSVFELDGSINKPDAPIWPKKILILACTLLLGLVVGIPLAVLRNFQQEKKKRLVIS</sequence>
<dbReference type="PANTHER" id="PTHR32309:SF13">
    <property type="entry name" value="FERRIC ENTEROBACTIN TRANSPORT PROTEIN FEPE"/>
    <property type="match status" value="1"/>
</dbReference>
<dbReference type="EMBL" id="LNKA01000001">
    <property type="protein sequence ID" value="KTC66091.1"/>
    <property type="molecule type" value="Genomic_DNA"/>
</dbReference>